<sequence length="170" mass="19464">MKVLIVSDSHGMSTELKKLKELHSEVEHFIHCGDSELAPNDPAIKDFVIVRGNCDFYDEFPEDVVKRIGDRTFFITHGHRYSVKSDILKLSYRAKEEAADIACFGHSHYLGAEMIYGTLFINPGSIRLPRGRRERTYVILNMLENGYELKVYDIDRGEIPELGQVFPLSN</sequence>
<dbReference type="InterPro" id="IPR041802">
    <property type="entry name" value="MPP_YfcE"/>
</dbReference>
<evidence type="ECO:0000256" key="2">
    <source>
        <dbReference type="RuleBase" id="RU362039"/>
    </source>
</evidence>
<dbReference type="NCBIfam" id="TIGR00040">
    <property type="entry name" value="yfcE"/>
    <property type="match status" value="1"/>
</dbReference>
<dbReference type="InterPro" id="IPR000979">
    <property type="entry name" value="Phosphodiesterase_MJ0936/Vps29"/>
</dbReference>
<reference evidence="4 5" key="1">
    <citation type="submission" date="2019-09" db="EMBL/GenBank/DDBJ databases">
        <title>Whole genome sequences of isolates from the Mars Exploration Rovers.</title>
        <authorList>
            <person name="Seuylemezian A."/>
            <person name="Vaishampayan P."/>
        </authorList>
    </citation>
    <scope>NUCLEOTIDE SEQUENCE [LARGE SCALE GENOMIC DNA]</scope>
    <source>
        <strain evidence="4 5">MER_TA_151</strain>
    </source>
</reference>
<comment type="cofactor">
    <cofactor evidence="2">
        <name>a divalent metal cation</name>
        <dbReference type="ChEBI" id="CHEBI:60240"/>
    </cofactor>
</comment>
<dbReference type="OrthoDB" id="9800565at2"/>
<dbReference type="InterPro" id="IPR029052">
    <property type="entry name" value="Metallo-depent_PP-like"/>
</dbReference>
<accession>A0A5J5HNP6</accession>
<dbReference type="EC" id="3.1.4.-" evidence="2"/>
<dbReference type="RefSeq" id="WP_150440608.1">
    <property type="nucleotide sequence ID" value="NZ_VYKL01000020.1"/>
</dbReference>
<dbReference type="GO" id="GO:0046872">
    <property type="term" value="F:metal ion binding"/>
    <property type="evidence" value="ECO:0007669"/>
    <property type="project" value="UniProtKB-KW"/>
</dbReference>
<keyword evidence="5" id="KW-1185">Reference proteome</keyword>
<evidence type="ECO:0000256" key="1">
    <source>
        <dbReference type="ARBA" id="ARBA00008950"/>
    </source>
</evidence>
<dbReference type="Proteomes" id="UP000326671">
    <property type="component" value="Unassembled WGS sequence"/>
</dbReference>
<evidence type="ECO:0000313" key="4">
    <source>
        <dbReference type="EMBL" id="KAA9023170.1"/>
    </source>
</evidence>
<dbReference type="PANTHER" id="PTHR11124">
    <property type="entry name" value="VACUOLAR SORTING PROTEIN VPS29"/>
    <property type="match status" value="1"/>
</dbReference>
<dbReference type="GO" id="GO:0016787">
    <property type="term" value="F:hydrolase activity"/>
    <property type="evidence" value="ECO:0007669"/>
    <property type="project" value="UniProtKB-UniRule"/>
</dbReference>
<keyword evidence="2" id="KW-0479">Metal-binding</keyword>
<dbReference type="InterPro" id="IPR024654">
    <property type="entry name" value="Calcineurin-like_PHP_lpxH"/>
</dbReference>
<feature type="domain" description="Calcineurin-like phosphoesterase" evidence="3">
    <location>
        <begin position="1"/>
        <end position="142"/>
    </location>
</feature>
<organism evidence="4 5">
    <name type="scientific">Niallia endozanthoxylica</name>
    <dbReference type="NCBI Taxonomy" id="2036016"/>
    <lineage>
        <taxon>Bacteria</taxon>
        <taxon>Bacillati</taxon>
        <taxon>Bacillota</taxon>
        <taxon>Bacilli</taxon>
        <taxon>Bacillales</taxon>
        <taxon>Bacillaceae</taxon>
        <taxon>Niallia</taxon>
    </lineage>
</organism>
<protein>
    <recommendedName>
        <fullName evidence="2">Phosphoesterase</fullName>
        <ecNumber evidence="2">3.1.4.-</ecNumber>
    </recommendedName>
</protein>
<name>A0A5J5HNP6_9BACI</name>
<evidence type="ECO:0000313" key="5">
    <source>
        <dbReference type="Proteomes" id="UP000326671"/>
    </source>
</evidence>
<dbReference type="Gene3D" id="3.60.21.10">
    <property type="match status" value="1"/>
</dbReference>
<comment type="caution">
    <text evidence="4">The sequence shown here is derived from an EMBL/GenBank/DDBJ whole genome shotgun (WGS) entry which is preliminary data.</text>
</comment>
<comment type="similarity">
    <text evidence="1 2">Belongs to the metallophosphoesterase superfamily. YfcE family.</text>
</comment>
<dbReference type="AlphaFoldDB" id="A0A5J5HNP6"/>
<gene>
    <name evidence="4" type="ORF">F4V44_13810</name>
</gene>
<dbReference type="Pfam" id="PF12850">
    <property type="entry name" value="Metallophos_2"/>
    <property type="match status" value="1"/>
</dbReference>
<proteinExistence type="inferred from homology"/>
<dbReference type="SUPFAM" id="SSF56300">
    <property type="entry name" value="Metallo-dependent phosphatases"/>
    <property type="match status" value="1"/>
</dbReference>
<dbReference type="CDD" id="cd00841">
    <property type="entry name" value="MPP_YfcE"/>
    <property type="match status" value="1"/>
</dbReference>
<dbReference type="EMBL" id="VYKL01000020">
    <property type="protein sequence ID" value="KAA9023170.1"/>
    <property type="molecule type" value="Genomic_DNA"/>
</dbReference>
<evidence type="ECO:0000259" key="3">
    <source>
        <dbReference type="Pfam" id="PF12850"/>
    </source>
</evidence>